<dbReference type="GO" id="GO:0005794">
    <property type="term" value="C:Golgi apparatus"/>
    <property type="evidence" value="ECO:0007669"/>
    <property type="project" value="TreeGrafter"/>
</dbReference>
<evidence type="ECO:0000259" key="8">
    <source>
        <dbReference type="Pfam" id="PF13839"/>
    </source>
</evidence>
<evidence type="ECO:0000256" key="1">
    <source>
        <dbReference type="ARBA" id="ARBA00004167"/>
    </source>
</evidence>
<dbReference type="InterPro" id="IPR029962">
    <property type="entry name" value="TBL"/>
</dbReference>
<dbReference type="PANTHER" id="PTHR32285">
    <property type="entry name" value="PROTEIN TRICHOME BIREFRINGENCE-LIKE 9-RELATED"/>
    <property type="match status" value="1"/>
</dbReference>
<dbReference type="Pfam" id="PF14416">
    <property type="entry name" value="PMR5N"/>
    <property type="match status" value="1"/>
</dbReference>
<dbReference type="Pfam" id="PF13839">
    <property type="entry name" value="PC-Esterase"/>
    <property type="match status" value="1"/>
</dbReference>
<organism evidence="10 11">
    <name type="scientific">Adiantum capillus-veneris</name>
    <name type="common">Maidenhair fern</name>
    <dbReference type="NCBI Taxonomy" id="13818"/>
    <lineage>
        <taxon>Eukaryota</taxon>
        <taxon>Viridiplantae</taxon>
        <taxon>Streptophyta</taxon>
        <taxon>Embryophyta</taxon>
        <taxon>Tracheophyta</taxon>
        <taxon>Polypodiopsida</taxon>
        <taxon>Polypodiidae</taxon>
        <taxon>Polypodiales</taxon>
        <taxon>Pteridineae</taxon>
        <taxon>Pteridaceae</taxon>
        <taxon>Vittarioideae</taxon>
        <taxon>Adiantum</taxon>
    </lineage>
</organism>
<accession>A0A9D4UU16</accession>
<protein>
    <recommendedName>
        <fullName evidence="12">Trichome birefringence-like N-terminal domain-containing protein</fullName>
    </recommendedName>
</protein>
<evidence type="ECO:0000313" key="10">
    <source>
        <dbReference type="EMBL" id="KAI5073323.1"/>
    </source>
</evidence>
<dbReference type="InterPro" id="IPR025846">
    <property type="entry name" value="TBL_N"/>
</dbReference>
<keyword evidence="11" id="KW-1185">Reference proteome</keyword>
<evidence type="ECO:0000256" key="4">
    <source>
        <dbReference type="ARBA" id="ARBA00022968"/>
    </source>
</evidence>
<dbReference type="GO" id="GO:0016413">
    <property type="term" value="F:O-acetyltransferase activity"/>
    <property type="evidence" value="ECO:0007669"/>
    <property type="project" value="InterPro"/>
</dbReference>
<dbReference type="EMBL" id="JABFUD020000011">
    <property type="protein sequence ID" value="KAI5073323.1"/>
    <property type="molecule type" value="Genomic_DNA"/>
</dbReference>
<keyword evidence="4" id="KW-0735">Signal-anchor</keyword>
<keyword evidence="6 7" id="KW-0472">Membrane</keyword>
<evidence type="ECO:0000256" key="6">
    <source>
        <dbReference type="ARBA" id="ARBA00023136"/>
    </source>
</evidence>
<dbReference type="InterPro" id="IPR026057">
    <property type="entry name" value="TBL_C"/>
</dbReference>
<evidence type="ECO:0000256" key="5">
    <source>
        <dbReference type="ARBA" id="ARBA00022989"/>
    </source>
</evidence>
<dbReference type="AlphaFoldDB" id="A0A9D4UU16"/>
<dbReference type="OrthoDB" id="630188at2759"/>
<evidence type="ECO:0000313" key="11">
    <source>
        <dbReference type="Proteomes" id="UP000886520"/>
    </source>
</evidence>
<keyword evidence="3 7" id="KW-0812">Transmembrane</keyword>
<evidence type="ECO:0008006" key="12">
    <source>
        <dbReference type="Google" id="ProtNLM"/>
    </source>
</evidence>
<comment type="subcellular location">
    <subcellularLocation>
        <location evidence="1">Membrane</location>
        <topology evidence="1">Single-pass membrane protein</topology>
    </subcellularLocation>
</comment>
<comment type="similarity">
    <text evidence="2">Belongs to the PC-esterase family. TBL subfamily.</text>
</comment>
<feature type="domain" description="Trichome birefringence-like N-terminal" evidence="9">
    <location>
        <begin position="121"/>
        <end position="173"/>
    </location>
</feature>
<evidence type="ECO:0000256" key="7">
    <source>
        <dbReference type="SAM" id="Phobius"/>
    </source>
</evidence>
<feature type="domain" description="Trichome birefringence-like C-terminal" evidence="8">
    <location>
        <begin position="175"/>
        <end position="492"/>
    </location>
</feature>
<evidence type="ECO:0000259" key="9">
    <source>
        <dbReference type="Pfam" id="PF14416"/>
    </source>
</evidence>
<gene>
    <name evidence="10" type="ORF">GOP47_0011336</name>
</gene>
<name>A0A9D4UU16_ADICA</name>
<evidence type="ECO:0000256" key="3">
    <source>
        <dbReference type="ARBA" id="ARBA00022692"/>
    </source>
</evidence>
<keyword evidence="5 7" id="KW-1133">Transmembrane helix</keyword>
<proteinExistence type="inferred from homology"/>
<comment type="caution">
    <text evidence="10">The sequence shown here is derived from an EMBL/GenBank/DDBJ whole genome shotgun (WGS) entry which is preliminary data.</text>
</comment>
<sequence length="500" mass="56992">MAAAASLHLWNGWRRTVSSGRAIFKNGRRADRKRVTSIRPSAAAAGRRCMSISGSRERWRGRWNAVLLAVCLVTSSCVLVFLGSMEQFDHHHRLQLKMSLSGLRSFHDSVRHLITQKTGAACDYSRGVWVHTRRKLLYTGNGCQRWLSPMWACRLHSNRSFLYESLHWQPHSCTLPPFHPPTFLQRMENRTIAFIGDSLGRQQFQSLMCLLTQGKDDYDNVLDVGAQFGFPPYVKSNKLNNTKAIRPSSWAYRFEKTKTTILFSWSPTLCHIESLPTNGTNLSISTSASSNFNIDSQMLDVAFHLDHPPSFLSSNLDKLDVIILNTGPHWTLNKFTRNRWKPYLEQKPLDINMTKDSIATLYNVAISKLRDWLDLQAKSGATTATIFYRTLSPHHFFGGEWNSGGRCDNIHYRFMNSISIRNLSSPSHLDVVEDMLGRHNTTIKLLNITWLSQLRDEAHISKSTLKGKNGTQDCLHWCLPGVPDTWNEILYAQLLQATSK</sequence>
<dbReference type="PANTHER" id="PTHR32285:SF235">
    <property type="entry name" value="PROTEIN TRICHOME BIREFRINGENCE-LIKE 16"/>
    <property type="match status" value="1"/>
</dbReference>
<dbReference type="Proteomes" id="UP000886520">
    <property type="component" value="Chromosome 11"/>
</dbReference>
<dbReference type="GO" id="GO:0016020">
    <property type="term" value="C:membrane"/>
    <property type="evidence" value="ECO:0007669"/>
    <property type="project" value="UniProtKB-SubCell"/>
</dbReference>
<evidence type="ECO:0000256" key="2">
    <source>
        <dbReference type="ARBA" id="ARBA00007727"/>
    </source>
</evidence>
<feature type="transmembrane region" description="Helical" evidence="7">
    <location>
        <begin position="65"/>
        <end position="85"/>
    </location>
</feature>
<reference evidence="10" key="1">
    <citation type="submission" date="2021-01" db="EMBL/GenBank/DDBJ databases">
        <title>Adiantum capillus-veneris genome.</title>
        <authorList>
            <person name="Fang Y."/>
            <person name="Liao Q."/>
        </authorList>
    </citation>
    <scope>NUCLEOTIDE SEQUENCE</scope>
    <source>
        <strain evidence="10">H3</strain>
        <tissue evidence="10">Leaf</tissue>
    </source>
</reference>